<dbReference type="InterPro" id="IPR006578">
    <property type="entry name" value="MADF-dom"/>
</dbReference>
<dbReference type="Pfam" id="PF10545">
    <property type="entry name" value="MADF_DNA_bdg"/>
    <property type="match status" value="1"/>
</dbReference>
<accession>V3Z0X0</accession>
<dbReference type="InterPro" id="IPR039353">
    <property type="entry name" value="TF_Adf1"/>
</dbReference>
<evidence type="ECO:0000313" key="5">
    <source>
        <dbReference type="EMBL" id="ESO84168.1"/>
    </source>
</evidence>
<reference evidence="5 6" key="1">
    <citation type="journal article" date="2013" name="Nature">
        <title>Insights into bilaterian evolution from three spiralian genomes.</title>
        <authorList>
            <person name="Simakov O."/>
            <person name="Marletaz F."/>
            <person name="Cho S.J."/>
            <person name="Edsinger-Gonzales E."/>
            <person name="Havlak P."/>
            <person name="Hellsten U."/>
            <person name="Kuo D.H."/>
            <person name="Larsson T."/>
            <person name="Lv J."/>
            <person name="Arendt D."/>
            <person name="Savage R."/>
            <person name="Osoegawa K."/>
            <person name="de Jong P."/>
            <person name="Grimwood J."/>
            <person name="Chapman J.A."/>
            <person name="Shapiro H."/>
            <person name="Aerts A."/>
            <person name="Otillar R.P."/>
            <person name="Terry A.Y."/>
            <person name="Boore J.L."/>
            <person name="Grigoriev I.V."/>
            <person name="Lindberg D.R."/>
            <person name="Seaver E.C."/>
            <person name="Weisblat D.A."/>
            <person name="Putnam N.H."/>
            <person name="Rokhsar D.S."/>
        </authorList>
    </citation>
    <scope>NUCLEOTIDE SEQUENCE [LARGE SCALE GENOMIC DNA]</scope>
</reference>
<feature type="domain" description="BESS" evidence="4">
    <location>
        <begin position="219"/>
        <end position="258"/>
    </location>
</feature>
<dbReference type="OrthoDB" id="6147983at2759"/>
<feature type="domain" description="MADF" evidence="3">
    <location>
        <begin position="15"/>
        <end position="106"/>
    </location>
</feature>
<dbReference type="EMBL" id="KB203566">
    <property type="protein sequence ID" value="ESO84168.1"/>
    <property type="molecule type" value="Genomic_DNA"/>
</dbReference>
<dbReference type="PANTHER" id="PTHR12243:SF67">
    <property type="entry name" value="COREPRESSOR OF PANGOLIN, ISOFORM A-RELATED"/>
    <property type="match status" value="1"/>
</dbReference>
<proteinExistence type="predicted"/>
<dbReference type="PROSITE" id="PS51031">
    <property type="entry name" value="BESS"/>
    <property type="match status" value="1"/>
</dbReference>
<dbReference type="GO" id="GO:0003677">
    <property type="term" value="F:DNA binding"/>
    <property type="evidence" value="ECO:0007669"/>
    <property type="project" value="InterPro"/>
</dbReference>
<dbReference type="GeneID" id="20248071"/>
<keyword evidence="1" id="KW-0539">Nucleus</keyword>
<gene>
    <name evidence="5" type="ORF">LOTGIDRAFT_229638</name>
</gene>
<evidence type="ECO:0000256" key="2">
    <source>
        <dbReference type="SAM" id="MobiDB-lite"/>
    </source>
</evidence>
<evidence type="ECO:0000259" key="3">
    <source>
        <dbReference type="PROSITE" id="PS51029"/>
    </source>
</evidence>
<dbReference type="RefSeq" id="XP_009065290.1">
    <property type="nucleotide sequence ID" value="XM_009067042.1"/>
</dbReference>
<evidence type="ECO:0000259" key="4">
    <source>
        <dbReference type="PROSITE" id="PS51031"/>
    </source>
</evidence>
<evidence type="ECO:0008006" key="7">
    <source>
        <dbReference type="Google" id="ProtNLM"/>
    </source>
</evidence>
<dbReference type="GO" id="GO:0006357">
    <property type="term" value="P:regulation of transcription by RNA polymerase II"/>
    <property type="evidence" value="ECO:0007669"/>
    <property type="project" value="TreeGrafter"/>
</dbReference>
<keyword evidence="6" id="KW-1185">Reference proteome</keyword>
<evidence type="ECO:0000256" key="1">
    <source>
        <dbReference type="PROSITE-ProRule" id="PRU00371"/>
    </source>
</evidence>
<dbReference type="Proteomes" id="UP000030746">
    <property type="component" value="Unassembled WGS sequence"/>
</dbReference>
<dbReference type="PROSITE" id="PS51029">
    <property type="entry name" value="MADF"/>
    <property type="match status" value="1"/>
</dbReference>
<evidence type="ECO:0000313" key="6">
    <source>
        <dbReference type="Proteomes" id="UP000030746"/>
    </source>
</evidence>
<dbReference type="PANTHER" id="PTHR12243">
    <property type="entry name" value="MADF DOMAIN TRANSCRIPTION FACTOR"/>
    <property type="match status" value="1"/>
</dbReference>
<feature type="region of interest" description="Disordered" evidence="2">
    <location>
        <begin position="150"/>
        <end position="169"/>
    </location>
</feature>
<dbReference type="InterPro" id="IPR004210">
    <property type="entry name" value="BESS_motif"/>
</dbReference>
<dbReference type="CTD" id="20248071"/>
<sequence length="274" mass="31651">MEENNGAVQVKFDVRLVEKVREHPVIYDSKDENYKNRNFKDEIWKSIGQDLGYIGDDCQYRWRVIRDRYVKKKKEMLRKPGVPEDKIVSSWTLFYQVDDFLSPYIVHRHRLTPQYDEMPIYFKEEDSASPQIPVLDEGSTPPYVSFESALDESVDNNDGNGETRPPKLSHYNSDLDVSFIGADGSLRALPSSRKRRAAIGIKDEEIHVKQFLNSGGFSLDEETHFGCIVTSTLKRLEPKQRALAKLKLTELLYKLEFPEESPIQIDTNKSNGNE</sequence>
<dbReference type="KEGG" id="lgi:LOTGIDRAFT_229638"/>
<comment type="subcellular location">
    <subcellularLocation>
        <location evidence="1">Nucleus</location>
    </subcellularLocation>
</comment>
<dbReference type="OMA" id="THSPTKW"/>
<dbReference type="GO" id="GO:0005634">
    <property type="term" value="C:nucleus"/>
    <property type="evidence" value="ECO:0007669"/>
    <property type="project" value="UniProtKB-SubCell"/>
</dbReference>
<name>V3Z0X0_LOTGI</name>
<dbReference type="GO" id="GO:0005667">
    <property type="term" value="C:transcription regulator complex"/>
    <property type="evidence" value="ECO:0007669"/>
    <property type="project" value="TreeGrafter"/>
</dbReference>
<organism evidence="5 6">
    <name type="scientific">Lottia gigantea</name>
    <name type="common">Giant owl limpet</name>
    <dbReference type="NCBI Taxonomy" id="225164"/>
    <lineage>
        <taxon>Eukaryota</taxon>
        <taxon>Metazoa</taxon>
        <taxon>Spiralia</taxon>
        <taxon>Lophotrochozoa</taxon>
        <taxon>Mollusca</taxon>
        <taxon>Gastropoda</taxon>
        <taxon>Patellogastropoda</taxon>
        <taxon>Lottioidea</taxon>
        <taxon>Lottiidae</taxon>
        <taxon>Lottia</taxon>
    </lineage>
</organism>
<dbReference type="AlphaFoldDB" id="V3Z0X0"/>
<protein>
    <recommendedName>
        <fullName evidence="7">MADF domain-containing protein</fullName>
    </recommendedName>
</protein>
<dbReference type="HOGENOM" id="CLU_080630_2_0_1"/>
<dbReference type="SMART" id="SM00595">
    <property type="entry name" value="MADF"/>
    <property type="match status" value="1"/>
</dbReference>